<gene>
    <name evidence="1" type="ORF">H4W30_000144</name>
</gene>
<evidence type="ECO:0000313" key="1">
    <source>
        <dbReference type="EMBL" id="MBE1573115.1"/>
    </source>
</evidence>
<organism evidence="1 2">
    <name type="scientific">Amycolatopsis roodepoortensis</name>
    <dbReference type="NCBI Taxonomy" id="700274"/>
    <lineage>
        <taxon>Bacteria</taxon>
        <taxon>Bacillati</taxon>
        <taxon>Actinomycetota</taxon>
        <taxon>Actinomycetes</taxon>
        <taxon>Pseudonocardiales</taxon>
        <taxon>Pseudonocardiaceae</taxon>
        <taxon>Amycolatopsis</taxon>
    </lineage>
</organism>
<accession>A0ABR9KXM7</accession>
<dbReference type="EMBL" id="JADBEJ010000001">
    <property type="protein sequence ID" value="MBE1573115.1"/>
    <property type="molecule type" value="Genomic_DNA"/>
</dbReference>
<sequence>MNGPFPANFARNGPFIAVGTTTPIGKQRMGDCGT</sequence>
<comment type="caution">
    <text evidence="1">The sequence shown here is derived from an EMBL/GenBank/DDBJ whole genome shotgun (WGS) entry which is preliminary data.</text>
</comment>
<name>A0ABR9KXM7_9PSEU</name>
<evidence type="ECO:0000313" key="2">
    <source>
        <dbReference type="Proteomes" id="UP000656548"/>
    </source>
</evidence>
<keyword evidence="2" id="KW-1185">Reference proteome</keyword>
<dbReference type="Proteomes" id="UP000656548">
    <property type="component" value="Unassembled WGS sequence"/>
</dbReference>
<protein>
    <submittedName>
        <fullName evidence="1">Uncharacterized protein</fullName>
    </submittedName>
</protein>
<reference evidence="1 2" key="1">
    <citation type="submission" date="2020-10" db="EMBL/GenBank/DDBJ databases">
        <title>Sequencing the genomes of 1000 actinobacteria strains.</title>
        <authorList>
            <person name="Klenk H.-P."/>
        </authorList>
    </citation>
    <scope>NUCLEOTIDE SEQUENCE [LARGE SCALE GENOMIC DNA]</scope>
    <source>
        <strain evidence="1 2">DSM 46661</strain>
    </source>
</reference>
<proteinExistence type="predicted"/>